<feature type="region of interest" description="Disordered" evidence="15">
    <location>
        <begin position="268"/>
        <end position="345"/>
    </location>
</feature>
<evidence type="ECO:0000256" key="9">
    <source>
        <dbReference type="ARBA" id="ARBA00023140"/>
    </source>
</evidence>
<dbReference type="InterPro" id="IPR008733">
    <property type="entry name" value="PEX11"/>
</dbReference>
<dbReference type="GO" id="GO:0005778">
    <property type="term" value="C:peroxisomal membrane"/>
    <property type="evidence" value="ECO:0007669"/>
    <property type="project" value="UniProtKB-SubCell"/>
</dbReference>
<feature type="compositionally biased region" description="Basic and acidic residues" evidence="15">
    <location>
        <begin position="300"/>
        <end position="333"/>
    </location>
</feature>
<feature type="domain" description="MRNA cap 0 methyltransferase" evidence="17">
    <location>
        <begin position="90"/>
        <end position="462"/>
    </location>
</feature>
<keyword evidence="7" id="KW-0506">mRNA capping</keyword>
<evidence type="ECO:0000313" key="19">
    <source>
        <dbReference type="Proteomes" id="UP000596902"/>
    </source>
</evidence>
<evidence type="ECO:0000256" key="2">
    <source>
        <dbReference type="ARBA" id="ARBA00011926"/>
    </source>
</evidence>
<feature type="region of interest" description="Disordered" evidence="15">
    <location>
        <begin position="1"/>
        <end position="75"/>
    </location>
</feature>
<dbReference type="PROSITE" id="PS51562">
    <property type="entry name" value="RNA_CAP0_MT"/>
    <property type="match status" value="1"/>
</dbReference>
<evidence type="ECO:0000256" key="8">
    <source>
        <dbReference type="ARBA" id="ARBA00023136"/>
    </source>
</evidence>
<dbReference type="EMBL" id="JAAABM010000002">
    <property type="protein sequence ID" value="KAF7679916.1"/>
    <property type="molecule type" value="Genomic_DNA"/>
</dbReference>
<dbReference type="InterPro" id="IPR039753">
    <property type="entry name" value="RG7MT1"/>
</dbReference>
<feature type="compositionally biased region" description="Basic and acidic residues" evidence="15">
    <location>
        <begin position="37"/>
        <end position="59"/>
    </location>
</feature>
<dbReference type="Proteomes" id="UP000596902">
    <property type="component" value="Unassembled WGS sequence"/>
</dbReference>
<dbReference type="PANTHER" id="PTHR12189">
    <property type="entry name" value="MRNA GUANINE-7- METHYLTRANSFERASE"/>
    <property type="match status" value="1"/>
</dbReference>
<comment type="caution">
    <text evidence="18">The sequence shown here is derived from an EMBL/GenBank/DDBJ whole genome shotgun (WGS) entry which is preliminary data.</text>
</comment>
<sequence>MASNDQGRKRARSPSRSPSRSPPRQRKRPGAGARVSAADREAARKRAQAREEEAARRAQQEAAQRGVHDVVKQHYNSVPERGREWRNTDSKIKGLRSFNNWVKSSIIQKFIGDERNLKILDVGCGKGGDLGKWEKSRKVELYVGCDPADVSIKQAKDRFAQMQKKNRRLFHGEFYAKDCFGEWLGDIPIIKEVGIDPGAGQGNAMSQRWGGGGWDMVTMMFCMHYAFESEAKARGMLRNVAGALKKGGRFIGCIPNSDVLSQKVIEHHKAKGTAPPDVDGADDDDDRPAFASDDDDDWDPEKSLDSPKPADTEHTNDDKSGESKNKEKEKEKEEQEDGEVEDEGFNFGNSIYSVKFPGKTPPDGVFRPPYGWKYSYWLTEAVEAPEYVVPWEAFRALAEDFNLELQYRKPFREVWEEQKDDPILGPLSEVMKVRDRNTGRLLTSEEELEAADFYHAFCFYKMDRVAEVGRSFPGKRDRASKPEPPCASALHHLRIHTPHTFLLHVQLPLNLISRPSASQSDKKETGNDNLKLDFSPSRYILSLFVGSSKADKMVADALVYHPTVSHYLKFVATTVGRDKVLRTLQYFSRFLAWYLYRTNKPASSIAPYEATKKTFGATRKLMRVGKFVEHFRAAAVASDAKTMDPVLRFTAVGRQLGYAFYMLCDNACVLDATSIRKSSFAPRLLREGYRAWFAGISFSIASGLYSYYNLLQHSKTITSSSDPEKVVETKKLQKELNAVKVQLISDLCDITIPSSALGWVDLDDGIVGLAGTTSSLLGVWSQWRKTA</sequence>
<dbReference type="PANTHER" id="PTHR12189:SF2">
    <property type="entry name" value="MRNA CAP GUANINE-N7 METHYLTRANSFERASE"/>
    <property type="match status" value="1"/>
</dbReference>
<keyword evidence="19" id="KW-1185">Reference proteome</keyword>
<protein>
    <recommendedName>
        <fullName evidence="14">mRNA cap guanine-N(7) methyltransferase</fullName>
        <ecNumber evidence="2">2.1.1.56</ecNumber>
    </recommendedName>
    <alternativeName>
        <fullName evidence="10">mRNA (guanine-N(7))-methyltransferase</fullName>
    </alternativeName>
    <alternativeName>
        <fullName evidence="11">mRNA cap methyltransferase</fullName>
    </alternativeName>
</protein>
<dbReference type="SUPFAM" id="SSF53335">
    <property type="entry name" value="S-adenosyl-L-methionine-dependent methyltransferases"/>
    <property type="match status" value="1"/>
</dbReference>
<keyword evidence="16" id="KW-1133">Transmembrane helix</keyword>
<dbReference type="EC" id="2.1.1.56" evidence="2"/>
<comment type="function">
    <text evidence="1">Responsible for methylating the 5'-cap structure of mRNAs.</text>
</comment>
<dbReference type="GO" id="GO:0003723">
    <property type="term" value="F:RNA binding"/>
    <property type="evidence" value="ECO:0007669"/>
    <property type="project" value="UniProtKB-KW"/>
</dbReference>
<evidence type="ECO:0000256" key="16">
    <source>
        <dbReference type="SAM" id="Phobius"/>
    </source>
</evidence>
<keyword evidence="5" id="KW-0949">S-adenosyl-L-methionine</keyword>
<evidence type="ECO:0000256" key="14">
    <source>
        <dbReference type="ARBA" id="ARBA00049739"/>
    </source>
</evidence>
<evidence type="ECO:0000259" key="17">
    <source>
        <dbReference type="PROSITE" id="PS51562"/>
    </source>
</evidence>
<keyword evidence="4 18" id="KW-0808">Transferase</keyword>
<evidence type="ECO:0000256" key="13">
    <source>
        <dbReference type="ARBA" id="ARBA00046271"/>
    </source>
</evidence>
<proteinExistence type="predicted"/>
<evidence type="ECO:0000256" key="3">
    <source>
        <dbReference type="ARBA" id="ARBA00022603"/>
    </source>
</evidence>
<keyword evidence="7" id="KW-0507">mRNA processing</keyword>
<evidence type="ECO:0000256" key="12">
    <source>
        <dbReference type="ARBA" id="ARBA00044712"/>
    </source>
</evidence>
<dbReference type="GO" id="GO:0005634">
    <property type="term" value="C:nucleus"/>
    <property type="evidence" value="ECO:0007669"/>
    <property type="project" value="TreeGrafter"/>
</dbReference>
<dbReference type="Pfam" id="PF05648">
    <property type="entry name" value="PEX11"/>
    <property type="match status" value="1"/>
</dbReference>
<evidence type="ECO:0000256" key="1">
    <source>
        <dbReference type="ARBA" id="ARBA00003378"/>
    </source>
</evidence>
<reference evidence="18" key="1">
    <citation type="submission" date="2020-01" db="EMBL/GenBank/DDBJ databases">
        <authorList>
            <person name="Feng Z.H.Z."/>
        </authorList>
    </citation>
    <scope>NUCLEOTIDE SEQUENCE</scope>
    <source>
        <strain evidence="18">CBS107.38</strain>
    </source>
</reference>
<dbReference type="Pfam" id="PF03291">
    <property type="entry name" value="mRNA_G-N7_MeTrfase"/>
    <property type="match status" value="2"/>
</dbReference>
<dbReference type="CDD" id="cd02440">
    <property type="entry name" value="AdoMet_MTases"/>
    <property type="match status" value="1"/>
</dbReference>
<dbReference type="Gene3D" id="3.40.50.150">
    <property type="entry name" value="Vaccinia Virus protein VP39"/>
    <property type="match status" value="1"/>
</dbReference>
<dbReference type="RefSeq" id="XP_038789906.1">
    <property type="nucleotide sequence ID" value="XM_038926614.1"/>
</dbReference>
<evidence type="ECO:0000256" key="4">
    <source>
        <dbReference type="ARBA" id="ARBA00022679"/>
    </source>
</evidence>
<name>A0A8H7BI42_9PLEO</name>
<evidence type="ECO:0000256" key="11">
    <source>
        <dbReference type="ARBA" id="ARBA00033387"/>
    </source>
</evidence>
<dbReference type="AlphaFoldDB" id="A0A8H7BI42"/>
<keyword evidence="8 16" id="KW-0472">Membrane</keyword>
<dbReference type="InterPro" id="IPR029063">
    <property type="entry name" value="SAM-dependent_MTases_sf"/>
</dbReference>
<feature type="compositionally biased region" description="Acidic residues" evidence="15">
    <location>
        <begin position="279"/>
        <end position="299"/>
    </location>
</feature>
<evidence type="ECO:0000256" key="15">
    <source>
        <dbReference type="SAM" id="MobiDB-lite"/>
    </source>
</evidence>
<keyword evidence="6" id="KW-0694">RNA-binding</keyword>
<keyword evidence="9" id="KW-0576">Peroxisome</keyword>
<dbReference type="GO" id="GO:0004482">
    <property type="term" value="F:mRNA 5'-cap (guanine-N7-)-methyltransferase activity"/>
    <property type="evidence" value="ECO:0007669"/>
    <property type="project" value="UniProtKB-EC"/>
</dbReference>
<comment type="subcellular location">
    <subcellularLocation>
        <location evidence="13">Peroxisome membrane</location>
    </subcellularLocation>
</comment>
<gene>
    <name evidence="18" type="ORF">GT037_001567</name>
</gene>
<dbReference type="GeneID" id="62199792"/>
<feature type="compositionally biased region" description="Acidic residues" evidence="15">
    <location>
        <begin position="334"/>
        <end position="344"/>
    </location>
</feature>
<evidence type="ECO:0000313" key="18">
    <source>
        <dbReference type="EMBL" id="KAF7679916.1"/>
    </source>
</evidence>
<reference evidence="18" key="2">
    <citation type="submission" date="2020-08" db="EMBL/GenBank/DDBJ databases">
        <title>Draft Genome Sequence of Cumin Blight Pathogen Alternaria burnsii.</title>
        <authorList>
            <person name="Feng Z."/>
        </authorList>
    </citation>
    <scope>NUCLEOTIDE SEQUENCE</scope>
    <source>
        <strain evidence="18">CBS107.38</strain>
    </source>
</reference>
<keyword evidence="3 18" id="KW-0489">Methyltransferase</keyword>
<keyword evidence="16" id="KW-0812">Transmembrane</keyword>
<evidence type="ECO:0000256" key="10">
    <source>
        <dbReference type="ARBA" id="ARBA00032772"/>
    </source>
</evidence>
<dbReference type="GO" id="GO:0016559">
    <property type="term" value="P:peroxisome fission"/>
    <property type="evidence" value="ECO:0007669"/>
    <property type="project" value="InterPro"/>
</dbReference>
<feature type="transmembrane region" description="Helical" evidence="16">
    <location>
        <begin position="689"/>
        <end position="708"/>
    </location>
</feature>
<comment type="catalytic activity">
    <reaction evidence="12">
        <text>a 5'-end (5'-triphosphoguanosine)-ribonucleoside in mRNA + S-adenosyl-L-methionine = a 5'-end (N(7)-methyl 5'-triphosphoguanosine)-ribonucleoside in mRNA + S-adenosyl-L-homocysteine</text>
        <dbReference type="Rhea" id="RHEA:67008"/>
        <dbReference type="Rhea" id="RHEA-COMP:17166"/>
        <dbReference type="Rhea" id="RHEA-COMP:17167"/>
        <dbReference type="ChEBI" id="CHEBI:57856"/>
        <dbReference type="ChEBI" id="CHEBI:59789"/>
        <dbReference type="ChEBI" id="CHEBI:156461"/>
        <dbReference type="ChEBI" id="CHEBI:167617"/>
        <dbReference type="EC" id="2.1.1.56"/>
    </reaction>
</comment>
<organism evidence="18 19">
    <name type="scientific">Alternaria burnsii</name>
    <dbReference type="NCBI Taxonomy" id="1187904"/>
    <lineage>
        <taxon>Eukaryota</taxon>
        <taxon>Fungi</taxon>
        <taxon>Dikarya</taxon>
        <taxon>Ascomycota</taxon>
        <taxon>Pezizomycotina</taxon>
        <taxon>Dothideomycetes</taxon>
        <taxon>Pleosporomycetidae</taxon>
        <taxon>Pleosporales</taxon>
        <taxon>Pleosporineae</taxon>
        <taxon>Pleosporaceae</taxon>
        <taxon>Alternaria</taxon>
        <taxon>Alternaria sect. Alternaria</taxon>
    </lineage>
</organism>
<accession>A0A8H7BI42</accession>
<dbReference type="InterPro" id="IPR004971">
    <property type="entry name" value="mRNA_G-N7_MeTrfase_dom"/>
</dbReference>
<evidence type="ECO:0000256" key="7">
    <source>
        <dbReference type="ARBA" id="ARBA00023042"/>
    </source>
</evidence>
<evidence type="ECO:0000256" key="5">
    <source>
        <dbReference type="ARBA" id="ARBA00022691"/>
    </source>
</evidence>
<evidence type="ECO:0000256" key="6">
    <source>
        <dbReference type="ARBA" id="ARBA00022884"/>
    </source>
</evidence>